<evidence type="ECO:0000313" key="1">
    <source>
        <dbReference type="EMBL" id="KDR73099.1"/>
    </source>
</evidence>
<sequence length="161" mass="17835">MLDILCLDDALPGVQERDALQTAASNAITFLWPQLSANSGSLTPLENGRFVITIQPTLPQVLPTVLPRQKMKLITLVECSSRVDTTSVESTSTARRARRSQRFRHAARTLAVRLGKHEDLRIVHIECVLLFKSDSNVGPYTKRWNLIFLGLGDSLVDAIGI</sequence>
<protein>
    <submittedName>
        <fullName evidence="1">Uncharacterized protein</fullName>
    </submittedName>
</protein>
<accession>A0A067SZI7</accession>
<keyword evidence="2" id="KW-1185">Reference proteome</keyword>
<organism evidence="1 2">
    <name type="scientific">Galerina marginata (strain CBS 339.88)</name>
    <dbReference type="NCBI Taxonomy" id="685588"/>
    <lineage>
        <taxon>Eukaryota</taxon>
        <taxon>Fungi</taxon>
        <taxon>Dikarya</taxon>
        <taxon>Basidiomycota</taxon>
        <taxon>Agaricomycotina</taxon>
        <taxon>Agaricomycetes</taxon>
        <taxon>Agaricomycetidae</taxon>
        <taxon>Agaricales</taxon>
        <taxon>Agaricineae</taxon>
        <taxon>Strophariaceae</taxon>
        <taxon>Galerina</taxon>
    </lineage>
</organism>
<name>A0A067SZI7_GALM3</name>
<proteinExistence type="predicted"/>
<gene>
    <name evidence="1" type="ORF">GALMADRAFT_213036</name>
</gene>
<dbReference type="Proteomes" id="UP000027222">
    <property type="component" value="Unassembled WGS sequence"/>
</dbReference>
<dbReference type="EMBL" id="KL142387">
    <property type="protein sequence ID" value="KDR73099.1"/>
    <property type="molecule type" value="Genomic_DNA"/>
</dbReference>
<dbReference type="AlphaFoldDB" id="A0A067SZI7"/>
<dbReference type="HOGENOM" id="CLU_1643810_0_0_1"/>
<reference evidence="2" key="1">
    <citation type="journal article" date="2014" name="Proc. Natl. Acad. Sci. U.S.A.">
        <title>Extensive sampling of basidiomycete genomes demonstrates inadequacy of the white-rot/brown-rot paradigm for wood decay fungi.</title>
        <authorList>
            <person name="Riley R."/>
            <person name="Salamov A.A."/>
            <person name="Brown D.W."/>
            <person name="Nagy L.G."/>
            <person name="Floudas D."/>
            <person name="Held B.W."/>
            <person name="Levasseur A."/>
            <person name="Lombard V."/>
            <person name="Morin E."/>
            <person name="Otillar R."/>
            <person name="Lindquist E.A."/>
            <person name="Sun H."/>
            <person name="LaButti K.M."/>
            <person name="Schmutz J."/>
            <person name="Jabbour D."/>
            <person name="Luo H."/>
            <person name="Baker S.E."/>
            <person name="Pisabarro A.G."/>
            <person name="Walton J.D."/>
            <person name="Blanchette R.A."/>
            <person name="Henrissat B."/>
            <person name="Martin F."/>
            <person name="Cullen D."/>
            <person name="Hibbett D.S."/>
            <person name="Grigoriev I.V."/>
        </authorList>
    </citation>
    <scope>NUCLEOTIDE SEQUENCE [LARGE SCALE GENOMIC DNA]</scope>
    <source>
        <strain evidence="2">CBS 339.88</strain>
    </source>
</reference>
<evidence type="ECO:0000313" key="2">
    <source>
        <dbReference type="Proteomes" id="UP000027222"/>
    </source>
</evidence>